<evidence type="ECO:0008006" key="4">
    <source>
        <dbReference type="Google" id="ProtNLM"/>
    </source>
</evidence>
<evidence type="ECO:0000313" key="3">
    <source>
        <dbReference type="Proteomes" id="UP000252519"/>
    </source>
</evidence>
<protein>
    <recommendedName>
        <fullName evidence="4">G-protein coupled receptors family 1 profile domain-containing protein</fullName>
    </recommendedName>
</protein>
<dbReference type="OrthoDB" id="10436568at2759"/>
<keyword evidence="1" id="KW-0812">Transmembrane</keyword>
<keyword evidence="3" id="KW-1185">Reference proteome</keyword>
<dbReference type="Pfam" id="PF10320">
    <property type="entry name" value="7TM_GPCR_Srsx"/>
    <property type="match status" value="1"/>
</dbReference>
<dbReference type="EMBL" id="JOJR01002432">
    <property type="protein sequence ID" value="RCN28645.1"/>
    <property type="molecule type" value="Genomic_DNA"/>
</dbReference>
<accession>A0A368FCT6</accession>
<organism evidence="2 3">
    <name type="scientific">Ancylostoma caninum</name>
    <name type="common">Dog hookworm</name>
    <dbReference type="NCBI Taxonomy" id="29170"/>
    <lineage>
        <taxon>Eukaryota</taxon>
        <taxon>Metazoa</taxon>
        <taxon>Ecdysozoa</taxon>
        <taxon>Nematoda</taxon>
        <taxon>Chromadorea</taxon>
        <taxon>Rhabditida</taxon>
        <taxon>Rhabditina</taxon>
        <taxon>Rhabditomorpha</taxon>
        <taxon>Strongyloidea</taxon>
        <taxon>Ancylostomatidae</taxon>
        <taxon>Ancylostomatinae</taxon>
        <taxon>Ancylostoma</taxon>
    </lineage>
</organism>
<dbReference type="Proteomes" id="UP000252519">
    <property type="component" value="Unassembled WGS sequence"/>
</dbReference>
<reference evidence="2 3" key="1">
    <citation type="submission" date="2014-10" db="EMBL/GenBank/DDBJ databases">
        <title>Draft genome of the hookworm Ancylostoma caninum.</title>
        <authorList>
            <person name="Mitreva M."/>
        </authorList>
    </citation>
    <scope>NUCLEOTIDE SEQUENCE [LARGE SCALE GENOMIC DNA]</scope>
    <source>
        <strain evidence="2 3">Baltimore</strain>
    </source>
</reference>
<name>A0A368FCT6_ANCCA</name>
<gene>
    <name evidence="2" type="ORF">ANCCAN_25609</name>
</gene>
<feature type="transmembrane region" description="Helical" evidence="1">
    <location>
        <begin position="47"/>
        <end position="70"/>
    </location>
</feature>
<feature type="transmembrane region" description="Helical" evidence="1">
    <location>
        <begin position="12"/>
        <end position="35"/>
    </location>
</feature>
<evidence type="ECO:0000256" key="1">
    <source>
        <dbReference type="SAM" id="Phobius"/>
    </source>
</evidence>
<evidence type="ECO:0000313" key="2">
    <source>
        <dbReference type="EMBL" id="RCN28645.1"/>
    </source>
</evidence>
<feature type="non-terminal residue" evidence="2">
    <location>
        <position position="96"/>
    </location>
</feature>
<comment type="caution">
    <text evidence="2">The sequence shown here is derived from an EMBL/GenBank/DDBJ whole genome shotgun (WGS) entry which is preliminary data.</text>
</comment>
<sequence>MEQSACFCLLSVYMFATIAQSLVYFLVVLDMLIAVAFPMKHKMWPNYLYTVSMCTPVVLIAIAALFASYYNMNNVEVKVCRPPTGMSFRSYCIILY</sequence>
<proteinExistence type="predicted"/>
<dbReference type="InterPro" id="IPR019424">
    <property type="entry name" value="7TM_GPCR_Srsx"/>
</dbReference>
<keyword evidence="1" id="KW-1133">Transmembrane helix</keyword>
<dbReference type="AlphaFoldDB" id="A0A368FCT6"/>
<keyword evidence="1" id="KW-0472">Membrane</keyword>